<reference evidence="1 2" key="2">
    <citation type="journal article" date="2023" name="Mol. Biol. Evol.">
        <title>Genomics of Secondarily Temperate Adaptation in the Only Non-Antarctic Icefish.</title>
        <authorList>
            <person name="Rivera-Colon A.G."/>
            <person name="Rayamajhi N."/>
            <person name="Minhas B.F."/>
            <person name="Madrigal G."/>
            <person name="Bilyk K.T."/>
            <person name="Yoon V."/>
            <person name="Hune M."/>
            <person name="Gregory S."/>
            <person name="Cheng C.H.C."/>
            <person name="Catchen J.M."/>
        </authorList>
    </citation>
    <scope>NUCLEOTIDE SEQUENCE [LARGE SCALE GENOMIC DNA]</scope>
    <source>
        <strain evidence="1">JMC-PN-2008</strain>
    </source>
</reference>
<proteinExistence type="predicted"/>
<name>A0AAN8ASI9_ELEMC</name>
<accession>A0AAN8ASI9</accession>
<sequence length="66" mass="7149">MWPSRVWRSLPGLTQRGPTSAFVHDLAAQQVAGRSSMAGAFEEEPTGTKFVGIVGVYRREKEEAGG</sequence>
<comment type="caution">
    <text evidence="1">The sequence shown here is derived from an EMBL/GenBank/DDBJ whole genome shotgun (WGS) entry which is preliminary data.</text>
</comment>
<dbReference type="Proteomes" id="UP001346869">
    <property type="component" value="Unassembled WGS sequence"/>
</dbReference>
<dbReference type="AlphaFoldDB" id="A0AAN8ASI9"/>
<gene>
    <name evidence="1" type="ORF">PBY51_011552</name>
</gene>
<evidence type="ECO:0000313" key="1">
    <source>
        <dbReference type="EMBL" id="KAK5867029.1"/>
    </source>
</evidence>
<reference evidence="1 2" key="1">
    <citation type="journal article" date="2023" name="Genes (Basel)">
        <title>Chromosome-Level Genome Assembly and Circadian Gene Repertoire of the Patagonia Blennie Eleginops maclovinus-The Closest Ancestral Proxy of Antarctic Cryonotothenioids.</title>
        <authorList>
            <person name="Cheng C.C."/>
            <person name="Rivera-Colon A.G."/>
            <person name="Minhas B.F."/>
            <person name="Wilson L."/>
            <person name="Rayamajhi N."/>
            <person name="Vargas-Chacoff L."/>
            <person name="Catchen J.M."/>
        </authorList>
    </citation>
    <scope>NUCLEOTIDE SEQUENCE [LARGE SCALE GENOMIC DNA]</scope>
    <source>
        <strain evidence="1">JMC-PN-2008</strain>
    </source>
</reference>
<organism evidence="1 2">
    <name type="scientific">Eleginops maclovinus</name>
    <name type="common">Patagonian blennie</name>
    <name type="synonym">Eleginus maclovinus</name>
    <dbReference type="NCBI Taxonomy" id="56733"/>
    <lineage>
        <taxon>Eukaryota</taxon>
        <taxon>Metazoa</taxon>
        <taxon>Chordata</taxon>
        <taxon>Craniata</taxon>
        <taxon>Vertebrata</taxon>
        <taxon>Euteleostomi</taxon>
        <taxon>Actinopterygii</taxon>
        <taxon>Neopterygii</taxon>
        <taxon>Teleostei</taxon>
        <taxon>Neoteleostei</taxon>
        <taxon>Acanthomorphata</taxon>
        <taxon>Eupercaria</taxon>
        <taxon>Perciformes</taxon>
        <taxon>Notothenioidei</taxon>
        <taxon>Eleginopidae</taxon>
        <taxon>Eleginops</taxon>
    </lineage>
</organism>
<keyword evidence="2" id="KW-1185">Reference proteome</keyword>
<protein>
    <submittedName>
        <fullName evidence="1">Uncharacterized protein</fullName>
    </submittedName>
</protein>
<dbReference type="EMBL" id="JAUZQC010000008">
    <property type="protein sequence ID" value="KAK5867029.1"/>
    <property type="molecule type" value="Genomic_DNA"/>
</dbReference>
<evidence type="ECO:0000313" key="2">
    <source>
        <dbReference type="Proteomes" id="UP001346869"/>
    </source>
</evidence>